<comment type="caution">
    <text evidence="1">The sequence shown here is derived from an EMBL/GenBank/DDBJ whole genome shotgun (WGS) entry which is preliminary data.</text>
</comment>
<organism evidence="1 2">
    <name type="scientific">Shewanella schlegeliana</name>
    <dbReference type="NCBI Taxonomy" id="190308"/>
    <lineage>
        <taxon>Bacteria</taxon>
        <taxon>Pseudomonadati</taxon>
        <taxon>Pseudomonadota</taxon>
        <taxon>Gammaproteobacteria</taxon>
        <taxon>Alteromonadales</taxon>
        <taxon>Shewanellaceae</taxon>
        <taxon>Shewanella</taxon>
    </lineage>
</organism>
<protein>
    <recommendedName>
        <fullName evidence="3">Alginate export domain-containing protein</fullName>
    </recommendedName>
</protein>
<dbReference type="EMBL" id="JAESVD010000009">
    <property type="protein sequence ID" value="MBL4914633.1"/>
    <property type="molecule type" value="Genomic_DNA"/>
</dbReference>
<proteinExistence type="predicted"/>
<gene>
    <name evidence="1" type="ORF">JMA39_16135</name>
</gene>
<reference evidence="1 2" key="1">
    <citation type="submission" date="2021-01" db="EMBL/GenBank/DDBJ databases">
        <title>Genome sequence of Shewanella schlegeliana JCM 11561.</title>
        <authorList>
            <person name="Zhang H."/>
            <person name="Li C."/>
        </authorList>
    </citation>
    <scope>NUCLEOTIDE SEQUENCE [LARGE SCALE GENOMIC DNA]</scope>
    <source>
        <strain evidence="1 2">JCM 11561</strain>
    </source>
</reference>
<evidence type="ECO:0000313" key="2">
    <source>
        <dbReference type="Proteomes" id="UP000604898"/>
    </source>
</evidence>
<evidence type="ECO:0000313" key="1">
    <source>
        <dbReference type="EMBL" id="MBL4914633.1"/>
    </source>
</evidence>
<sequence length="433" mass="49095">MAKAGCSKRVDKLSLRHKSHCLVYLFRLCCFPFTLVAAEIEHHGHLKYEYDGYTFSDSSVYQTRYGQHQLNQTAQLRYHLGGRWQSGWLAEVDYQLLAGYGKHRFQAMPLAEEYLGLGSVINDEQRLFNLTHPISEHRDFVMLQRLDRAIISYQTDNNVIKLGRQAITWGNGLFFNPMDFVNPFDPASLDKEYKTGDDMVYGQHLLQDGSDLQAAYVIRRNGDSDVTADVATLALKYHGFIDFVHEYDLLLAEHYDDTVAGVSSIISIGGAIWATDLVATWGEQDYLSLVSNWSYSWIGFEKNMTGTLEYFYNGLGISDGDYSPESLLQHPELVAKIERGELYNLARHYLTGSLYIEMTPLWSVSQNLFYNASDTSALYQLLSQNSLSDDLRLTTALTVPIGADGTEYGGLKVGDGQYISFELSLYAQLAWYF</sequence>
<name>A0ABS1T1I5_9GAMM</name>
<dbReference type="RefSeq" id="WP_202722882.1">
    <property type="nucleotide sequence ID" value="NZ_BPEX01000011.1"/>
</dbReference>
<accession>A0ABS1T1I5</accession>
<dbReference type="Proteomes" id="UP000604898">
    <property type="component" value="Unassembled WGS sequence"/>
</dbReference>
<evidence type="ECO:0008006" key="3">
    <source>
        <dbReference type="Google" id="ProtNLM"/>
    </source>
</evidence>
<keyword evidence="2" id="KW-1185">Reference proteome</keyword>